<dbReference type="Pfam" id="PF04083">
    <property type="entry name" value="Abhydro_lipase"/>
    <property type="match status" value="1"/>
</dbReference>
<dbReference type="SUPFAM" id="SSF53474">
    <property type="entry name" value="alpha/beta-Hydrolases"/>
    <property type="match status" value="1"/>
</dbReference>
<feature type="domain" description="Partial AB-hydrolase lipase" evidence="2">
    <location>
        <begin position="44"/>
        <end position="117"/>
    </location>
</feature>
<evidence type="ECO:0000256" key="1">
    <source>
        <dbReference type="SAM" id="SignalP"/>
    </source>
</evidence>
<dbReference type="Proteomes" id="UP000747399">
    <property type="component" value="Unassembled WGS sequence"/>
</dbReference>
<keyword evidence="1" id="KW-0732">Signal</keyword>
<dbReference type="EMBL" id="BNCO01000004">
    <property type="protein sequence ID" value="GIL46966.1"/>
    <property type="molecule type" value="Genomic_DNA"/>
</dbReference>
<dbReference type="FunFam" id="3.40.50.1820:FF:000179">
    <property type="entry name" value="Lipase"/>
    <property type="match status" value="1"/>
</dbReference>
<proteinExistence type="predicted"/>
<evidence type="ECO:0000313" key="4">
    <source>
        <dbReference type="Proteomes" id="UP000747399"/>
    </source>
</evidence>
<dbReference type="AlphaFoldDB" id="A0A8J4AX33"/>
<protein>
    <recommendedName>
        <fullName evidence="2">Partial AB-hydrolase lipase domain-containing protein</fullName>
    </recommendedName>
</protein>
<feature type="chain" id="PRO_5035272726" description="Partial AB-hydrolase lipase domain-containing protein" evidence="1">
    <location>
        <begin position="22"/>
        <end position="483"/>
    </location>
</feature>
<organism evidence="3 4">
    <name type="scientific">Volvox africanus</name>
    <dbReference type="NCBI Taxonomy" id="51714"/>
    <lineage>
        <taxon>Eukaryota</taxon>
        <taxon>Viridiplantae</taxon>
        <taxon>Chlorophyta</taxon>
        <taxon>core chlorophytes</taxon>
        <taxon>Chlorophyceae</taxon>
        <taxon>CS clade</taxon>
        <taxon>Chlamydomonadales</taxon>
        <taxon>Volvocaceae</taxon>
        <taxon>Volvox</taxon>
    </lineage>
</organism>
<evidence type="ECO:0000313" key="3">
    <source>
        <dbReference type="EMBL" id="GIL46966.1"/>
    </source>
</evidence>
<dbReference type="InterPro" id="IPR006693">
    <property type="entry name" value="AB_hydrolase_lipase"/>
</dbReference>
<name>A0A8J4AX33_9CHLO</name>
<gene>
    <name evidence="3" type="ORF">Vafri_3829</name>
</gene>
<dbReference type="Gene3D" id="3.40.50.1820">
    <property type="entry name" value="alpha/beta hydrolase"/>
    <property type="match status" value="1"/>
</dbReference>
<accession>A0A8J4AX33</accession>
<keyword evidence="4" id="KW-1185">Reference proteome</keyword>
<sequence>MFHCLSLFFYVLVLALSLTSAARDIATKAATIPRLETDPLTKLAELVVPYGYPLDVHNVETEDGFILTLLRIPHGRADVEAASSAKLRRSVGTAASRPVIFLQHGLLDSAAGFLVNGPGRSLAFLLADAGYDVWLGNVRGNTLSRSHAFLDASDARFWQWSYDEMAAYDLPAMMQYALRTSGAPSLRYVGHSQGTTVLLAALAGPTGEGRVPSQRASDSDAVAKGAPAVPAGVVERAVLLAPVAVAKHISSVPLLAMAAMGTDDMFTLMGLHEFLPSQELVAQLEGRLCVVQPYLCVSFLAALCGYNPSNLDITRLPLYLGYTPAGTSVQNMAHWAQAVRARAPNSMRCFDFGVNCASFSGRCNQRMYGTIEPPRYNLTAITTPLAVFTGTHDRLSTPLDLEYLRGGLAAVLLLRSWGHPPCGPGLAGTKCRLPHEPAYWPVGMVLSSGPLREWSRRALRLRKVLTSCSLRGLYLLPTSATKG</sequence>
<evidence type="ECO:0000259" key="2">
    <source>
        <dbReference type="Pfam" id="PF04083"/>
    </source>
</evidence>
<reference evidence="3" key="1">
    <citation type="journal article" date="2021" name="Proc. Natl. Acad. Sci. U.S.A.">
        <title>Three genomes in the algal genus Volvox reveal the fate of a haploid sex-determining region after a transition to homothallism.</title>
        <authorList>
            <person name="Yamamoto K."/>
            <person name="Hamaji T."/>
            <person name="Kawai-Toyooka H."/>
            <person name="Matsuzaki R."/>
            <person name="Takahashi F."/>
            <person name="Nishimura Y."/>
            <person name="Kawachi M."/>
            <person name="Noguchi H."/>
            <person name="Minakuchi Y."/>
            <person name="Umen J.G."/>
            <person name="Toyoda A."/>
            <person name="Nozaki H."/>
        </authorList>
    </citation>
    <scope>NUCLEOTIDE SEQUENCE</scope>
    <source>
        <strain evidence="3">NIES-3780</strain>
    </source>
</reference>
<dbReference type="InterPro" id="IPR029058">
    <property type="entry name" value="AB_hydrolase_fold"/>
</dbReference>
<comment type="caution">
    <text evidence="3">The sequence shown here is derived from an EMBL/GenBank/DDBJ whole genome shotgun (WGS) entry which is preliminary data.</text>
</comment>
<feature type="signal peptide" evidence="1">
    <location>
        <begin position="1"/>
        <end position="21"/>
    </location>
</feature>
<dbReference type="PANTHER" id="PTHR11005">
    <property type="entry name" value="LYSOSOMAL ACID LIPASE-RELATED"/>
    <property type="match status" value="1"/>
</dbReference>
<dbReference type="GO" id="GO:0006629">
    <property type="term" value="P:lipid metabolic process"/>
    <property type="evidence" value="ECO:0007669"/>
    <property type="project" value="InterPro"/>
</dbReference>